<dbReference type="Pfam" id="PF03992">
    <property type="entry name" value="ABM"/>
    <property type="match status" value="1"/>
</dbReference>
<name>A0ABR6AQN0_9HYPH</name>
<evidence type="ECO:0000313" key="3">
    <source>
        <dbReference type="Proteomes" id="UP000578622"/>
    </source>
</evidence>
<dbReference type="InterPro" id="IPR007138">
    <property type="entry name" value="ABM_dom"/>
</dbReference>
<dbReference type="EMBL" id="JACGXG010000003">
    <property type="protein sequence ID" value="MBA8851758.1"/>
    <property type="molecule type" value="Genomic_DNA"/>
</dbReference>
<dbReference type="SUPFAM" id="SSF54909">
    <property type="entry name" value="Dimeric alpha+beta barrel"/>
    <property type="match status" value="1"/>
</dbReference>
<reference evidence="2 3" key="1">
    <citation type="submission" date="2020-07" db="EMBL/GenBank/DDBJ databases">
        <title>Genomic Encyclopedia of Type Strains, Phase IV (KMG-V): Genome sequencing to study the core and pangenomes of soil and plant-associated prokaryotes.</title>
        <authorList>
            <person name="Whitman W."/>
        </authorList>
    </citation>
    <scope>NUCLEOTIDE SEQUENCE [LARGE SCALE GENOMIC DNA]</scope>
    <source>
        <strain evidence="2 3">RH4WT92</strain>
    </source>
</reference>
<evidence type="ECO:0000313" key="2">
    <source>
        <dbReference type="EMBL" id="MBA8851758.1"/>
    </source>
</evidence>
<dbReference type="PANTHER" id="PTHR33336:SF15">
    <property type="entry name" value="ABM DOMAIN-CONTAINING PROTEIN"/>
    <property type="match status" value="1"/>
</dbReference>
<dbReference type="Proteomes" id="UP000578622">
    <property type="component" value="Unassembled WGS sequence"/>
</dbReference>
<keyword evidence="2" id="KW-0560">Oxidoreductase</keyword>
<sequence length="103" mass="11635">METGMLLIVGTVRLPPENLERAREAMRAMISASRAEDGCVDYGYAEDVLEPGLIHVKEFWRDRASLDRHFASPHIAAWRATWPELGIGDRNLVIYEVGEPQIT</sequence>
<comment type="caution">
    <text evidence="2">The sequence shown here is derived from an EMBL/GenBank/DDBJ whole genome shotgun (WGS) entry which is preliminary data.</text>
</comment>
<keyword evidence="3" id="KW-1185">Reference proteome</keyword>
<organism evidence="2 3">
    <name type="scientific">Brucella intermedia</name>
    <dbReference type="NCBI Taxonomy" id="94625"/>
    <lineage>
        <taxon>Bacteria</taxon>
        <taxon>Pseudomonadati</taxon>
        <taxon>Pseudomonadota</taxon>
        <taxon>Alphaproteobacteria</taxon>
        <taxon>Hyphomicrobiales</taxon>
        <taxon>Brucellaceae</taxon>
        <taxon>Brucella/Ochrobactrum group</taxon>
        <taxon>Brucella</taxon>
    </lineage>
</organism>
<dbReference type="PROSITE" id="PS51725">
    <property type="entry name" value="ABM"/>
    <property type="match status" value="1"/>
</dbReference>
<dbReference type="GO" id="GO:0004497">
    <property type="term" value="F:monooxygenase activity"/>
    <property type="evidence" value="ECO:0007669"/>
    <property type="project" value="UniProtKB-KW"/>
</dbReference>
<accession>A0ABR6AQN0</accession>
<evidence type="ECO:0000259" key="1">
    <source>
        <dbReference type="PROSITE" id="PS51725"/>
    </source>
</evidence>
<gene>
    <name evidence="2" type="ORF">FHW20_002712</name>
</gene>
<dbReference type="PANTHER" id="PTHR33336">
    <property type="entry name" value="QUINOL MONOOXYGENASE YGIN-RELATED"/>
    <property type="match status" value="1"/>
</dbReference>
<protein>
    <submittedName>
        <fullName evidence="2">Quinol monooxygenase YgiN</fullName>
    </submittedName>
</protein>
<keyword evidence="2" id="KW-0503">Monooxygenase</keyword>
<dbReference type="InterPro" id="IPR050744">
    <property type="entry name" value="AI-2_Isomerase_LsrG"/>
</dbReference>
<proteinExistence type="predicted"/>
<feature type="domain" description="ABM" evidence="1">
    <location>
        <begin position="6"/>
        <end position="94"/>
    </location>
</feature>
<dbReference type="InterPro" id="IPR011008">
    <property type="entry name" value="Dimeric_a/b-barrel"/>
</dbReference>
<dbReference type="Gene3D" id="3.30.70.100">
    <property type="match status" value="1"/>
</dbReference>